<feature type="compositionally biased region" description="Low complexity" evidence="10">
    <location>
        <begin position="808"/>
        <end position="832"/>
    </location>
</feature>
<comment type="catalytic activity">
    <reaction evidence="7">
        <text>L-threonyl-[protein] + ATP = O-phospho-L-threonyl-[protein] + ADP + H(+)</text>
        <dbReference type="Rhea" id="RHEA:46608"/>
        <dbReference type="Rhea" id="RHEA-COMP:11060"/>
        <dbReference type="Rhea" id="RHEA-COMP:11605"/>
        <dbReference type="ChEBI" id="CHEBI:15378"/>
        <dbReference type="ChEBI" id="CHEBI:30013"/>
        <dbReference type="ChEBI" id="CHEBI:30616"/>
        <dbReference type="ChEBI" id="CHEBI:61977"/>
        <dbReference type="ChEBI" id="CHEBI:456216"/>
        <dbReference type="EC" id="2.7.11.1"/>
    </reaction>
</comment>
<dbReference type="PANTHER" id="PTHR47634:SF9">
    <property type="entry name" value="PROTEIN KINASE DOMAIN-CONTAINING PROTEIN-RELATED"/>
    <property type="match status" value="1"/>
</dbReference>
<dbReference type="InterPro" id="IPR008271">
    <property type="entry name" value="Ser/Thr_kinase_AS"/>
</dbReference>
<dbReference type="GO" id="GO:0050684">
    <property type="term" value="P:regulation of mRNA processing"/>
    <property type="evidence" value="ECO:0007669"/>
    <property type="project" value="TreeGrafter"/>
</dbReference>
<sequence length="839" mass="89501">MSGIPIKALVRQNKKRSKQNARLKAAAANNKLGGNTNRSDNPLAWMSSSARSASPPPEKAGQAAAAPTSLAFLRETLQQLEAAGPVDRSASPDASDASSGPPPRSSRRRQQSPSPGMPDPRRPGDMDNSAEDNSDSDSWVTIDERITAEHCSSINDDDPEEEEEELHPDLLDDSGGFDEDADPATLFDEAAAPGALDPALAAGELADDEPPDDEGDGDDGPPGSEDEQEDSKDYCKGGYHPVKIGQVYNQRYQVVRKLGWGHFSTVWLCWDIQQKRFVAMKVVKSAAHYTETALDEIKLLKCVRDSDPTDPFRDKTVNLIDDFKVTGVNGTHVCMVFEVLGHNLLKLIIRSNYQGIPLSNVKAIIKQTLQGLQYLHEKCKIIHTDIKPENILMCVDEHCVLRLAAEALECQKLNIPLPGSAVSTAPPDRTADPSKMSKNKKKKMRKKAKKQQQLLEGEMRDLASVEGLDIPSLAVERDTGPDPSKQPCPLQVKLADLGNACWTYHHFTEDIQTRQYRCLEVLIGSGYGPPADIWSTACMAFELATGDYLFEPHSGDNYTRDEDHLAHIIELLGGIPRPIALGGKYSREFFTKRGDLRHISNLKPWSLFDVLREKYGWSDARAAQFADFLLPMLEYDPARRATAAECLQHPWFDDEQTEDETAAAAPAAATAAAAGADGAEENNGIDTGAAVRAMAAAAAAAAAAASAALVGSRGDAEEASPAAEPPRVNGSSGRAHSAPAPATSATAGAIELVGDGADATDDADVEEDDFDDNGIVGSAEVAEFAQATPQLMTDDDSQPPGGPPTPTAPSSTAASPAALKAAAAAAPASAAAGEEEPAV</sequence>
<dbReference type="SUPFAM" id="SSF56112">
    <property type="entry name" value="Protein kinase-like (PK-like)"/>
    <property type="match status" value="1"/>
</dbReference>
<dbReference type="PROSITE" id="PS00018">
    <property type="entry name" value="EF_HAND_1"/>
    <property type="match status" value="1"/>
</dbReference>
<feature type="binding site" evidence="9">
    <location>
        <position position="281"/>
    </location>
    <ligand>
        <name>ATP</name>
        <dbReference type="ChEBI" id="CHEBI:30616"/>
    </ligand>
</feature>
<feature type="compositionally biased region" description="Basic residues" evidence="10">
    <location>
        <begin position="12"/>
        <end position="21"/>
    </location>
</feature>
<feature type="region of interest" description="Disordered" evidence="10">
    <location>
        <begin position="716"/>
        <end position="743"/>
    </location>
</feature>
<dbReference type="Gene3D" id="3.30.200.20">
    <property type="entry name" value="Phosphorylase Kinase, domain 1"/>
    <property type="match status" value="1"/>
</dbReference>
<evidence type="ECO:0000256" key="5">
    <source>
        <dbReference type="ARBA" id="ARBA00022777"/>
    </source>
</evidence>
<feature type="region of interest" description="Disordered" evidence="10">
    <location>
        <begin position="1"/>
        <end position="182"/>
    </location>
</feature>
<dbReference type="Gene3D" id="1.10.510.10">
    <property type="entry name" value="Transferase(Phosphotransferase) domain 1"/>
    <property type="match status" value="1"/>
</dbReference>
<dbReference type="Proteomes" id="UP000095280">
    <property type="component" value="Unplaced"/>
</dbReference>
<name>A0A1I8HPA5_9PLAT</name>
<dbReference type="GO" id="GO:0005524">
    <property type="term" value="F:ATP binding"/>
    <property type="evidence" value="ECO:0007669"/>
    <property type="project" value="UniProtKB-UniRule"/>
</dbReference>
<keyword evidence="6 9" id="KW-0067">ATP-binding</keyword>
<dbReference type="WBParaSite" id="maker-uti_cns_0007116-snap-gene-0.9-mRNA-1">
    <property type="protein sequence ID" value="maker-uti_cns_0007116-snap-gene-0.9-mRNA-1"/>
    <property type="gene ID" value="maker-uti_cns_0007116-snap-gene-0.9"/>
</dbReference>
<evidence type="ECO:0000313" key="12">
    <source>
        <dbReference type="Proteomes" id="UP000095280"/>
    </source>
</evidence>
<feature type="region of interest" description="Disordered" evidence="10">
    <location>
        <begin position="204"/>
        <end position="236"/>
    </location>
</feature>
<dbReference type="FunFam" id="3.30.200.20:FF:000163">
    <property type="entry name" value="SRSF protein kinase 2 isoform X1"/>
    <property type="match status" value="1"/>
</dbReference>
<dbReference type="CDD" id="cd14136">
    <property type="entry name" value="STKc_SRPK"/>
    <property type="match status" value="1"/>
</dbReference>
<dbReference type="PROSITE" id="PS00107">
    <property type="entry name" value="PROTEIN_KINASE_ATP"/>
    <property type="match status" value="1"/>
</dbReference>
<dbReference type="InterPro" id="IPR000719">
    <property type="entry name" value="Prot_kinase_dom"/>
</dbReference>
<feature type="compositionally biased region" description="Basic residues" evidence="10">
    <location>
        <begin position="437"/>
        <end position="450"/>
    </location>
</feature>
<evidence type="ECO:0000259" key="11">
    <source>
        <dbReference type="PROSITE" id="PS50011"/>
    </source>
</evidence>
<evidence type="ECO:0000256" key="7">
    <source>
        <dbReference type="ARBA" id="ARBA00047899"/>
    </source>
</evidence>
<dbReference type="Pfam" id="PF00069">
    <property type="entry name" value="Pkinase"/>
    <property type="match status" value="2"/>
</dbReference>
<evidence type="ECO:0000256" key="3">
    <source>
        <dbReference type="ARBA" id="ARBA00022679"/>
    </source>
</evidence>
<dbReference type="PROSITE" id="PS00108">
    <property type="entry name" value="PROTEIN_KINASE_ST"/>
    <property type="match status" value="1"/>
</dbReference>
<evidence type="ECO:0000256" key="10">
    <source>
        <dbReference type="SAM" id="MobiDB-lite"/>
    </source>
</evidence>
<evidence type="ECO:0000256" key="6">
    <source>
        <dbReference type="ARBA" id="ARBA00022840"/>
    </source>
</evidence>
<dbReference type="GO" id="GO:0005737">
    <property type="term" value="C:cytoplasm"/>
    <property type="evidence" value="ECO:0007669"/>
    <property type="project" value="TreeGrafter"/>
</dbReference>
<dbReference type="InterPro" id="IPR018247">
    <property type="entry name" value="EF_Hand_1_Ca_BS"/>
</dbReference>
<dbReference type="InterPro" id="IPR017441">
    <property type="entry name" value="Protein_kinase_ATP_BS"/>
</dbReference>
<dbReference type="FunFam" id="1.10.510.10:FF:000642">
    <property type="entry name" value="Serine/threonine-protein kinase srpk2"/>
    <property type="match status" value="1"/>
</dbReference>
<feature type="compositionally biased region" description="Acidic residues" evidence="10">
    <location>
        <begin position="205"/>
        <end position="230"/>
    </location>
</feature>
<evidence type="ECO:0000256" key="9">
    <source>
        <dbReference type="PROSITE-ProRule" id="PRU10141"/>
    </source>
</evidence>
<dbReference type="EC" id="2.7.11.1" evidence="1"/>
<feature type="compositionally biased region" description="Low complexity" evidence="10">
    <location>
        <begin position="87"/>
        <end position="99"/>
    </location>
</feature>
<proteinExistence type="predicted"/>
<evidence type="ECO:0000256" key="2">
    <source>
        <dbReference type="ARBA" id="ARBA00022527"/>
    </source>
</evidence>
<dbReference type="InterPro" id="IPR011009">
    <property type="entry name" value="Kinase-like_dom_sf"/>
</dbReference>
<dbReference type="GO" id="GO:0005634">
    <property type="term" value="C:nucleus"/>
    <property type="evidence" value="ECO:0007669"/>
    <property type="project" value="TreeGrafter"/>
</dbReference>
<dbReference type="InterPro" id="IPR051334">
    <property type="entry name" value="SRPK"/>
</dbReference>
<feature type="region of interest" description="Disordered" evidence="10">
    <location>
        <begin position="791"/>
        <end position="839"/>
    </location>
</feature>
<evidence type="ECO:0000256" key="4">
    <source>
        <dbReference type="ARBA" id="ARBA00022741"/>
    </source>
</evidence>
<keyword evidence="12" id="KW-1185">Reference proteome</keyword>
<evidence type="ECO:0000256" key="8">
    <source>
        <dbReference type="ARBA" id="ARBA00048679"/>
    </source>
</evidence>
<comment type="catalytic activity">
    <reaction evidence="8">
        <text>L-seryl-[protein] + ATP = O-phospho-L-seryl-[protein] + ADP + H(+)</text>
        <dbReference type="Rhea" id="RHEA:17989"/>
        <dbReference type="Rhea" id="RHEA-COMP:9863"/>
        <dbReference type="Rhea" id="RHEA-COMP:11604"/>
        <dbReference type="ChEBI" id="CHEBI:15378"/>
        <dbReference type="ChEBI" id="CHEBI:29999"/>
        <dbReference type="ChEBI" id="CHEBI:30616"/>
        <dbReference type="ChEBI" id="CHEBI:83421"/>
        <dbReference type="ChEBI" id="CHEBI:456216"/>
        <dbReference type="EC" id="2.7.11.1"/>
    </reaction>
</comment>
<dbReference type="PANTHER" id="PTHR47634">
    <property type="entry name" value="PROTEIN KINASE DOMAIN-CONTAINING PROTEIN-RELATED"/>
    <property type="match status" value="1"/>
</dbReference>
<accession>A0A1I8HPA5</accession>
<feature type="compositionally biased region" description="Acidic residues" evidence="10">
    <location>
        <begin position="155"/>
        <end position="182"/>
    </location>
</feature>
<feature type="compositionally biased region" description="Low complexity" evidence="10">
    <location>
        <begin position="22"/>
        <end position="37"/>
    </location>
</feature>
<keyword evidence="3" id="KW-0808">Transferase</keyword>
<feature type="region of interest" description="Disordered" evidence="10">
    <location>
        <begin position="421"/>
        <end position="453"/>
    </location>
</feature>
<dbReference type="FunFam" id="1.10.510.10:FF:000275">
    <property type="entry name" value="SRSF protein kinase 2 isoform X3"/>
    <property type="match status" value="1"/>
</dbReference>
<dbReference type="GO" id="GO:0004674">
    <property type="term" value="F:protein serine/threonine kinase activity"/>
    <property type="evidence" value="ECO:0007669"/>
    <property type="project" value="UniProtKB-KW"/>
</dbReference>
<organism evidence="12 13">
    <name type="scientific">Macrostomum lignano</name>
    <dbReference type="NCBI Taxonomy" id="282301"/>
    <lineage>
        <taxon>Eukaryota</taxon>
        <taxon>Metazoa</taxon>
        <taxon>Spiralia</taxon>
        <taxon>Lophotrochozoa</taxon>
        <taxon>Platyhelminthes</taxon>
        <taxon>Rhabditophora</taxon>
        <taxon>Macrostomorpha</taxon>
        <taxon>Macrostomida</taxon>
        <taxon>Macrostomidae</taxon>
        <taxon>Macrostomum</taxon>
    </lineage>
</organism>
<keyword evidence="2" id="KW-0723">Serine/threonine-protein kinase</keyword>
<dbReference type="AlphaFoldDB" id="A0A1I8HPA5"/>
<feature type="domain" description="Protein kinase" evidence="11">
    <location>
        <begin position="252"/>
        <end position="652"/>
    </location>
</feature>
<keyword evidence="4 9" id="KW-0547">Nucleotide-binding</keyword>
<keyword evidence="5" id="KW-0418">Kinase</keyword>
<protein>
    <recommendedName>
        <fullName evidence="1">non-specific serine/threonine protein kinase</fullName>
        <ecNumber evidence="1">2.7.11.1</ecNumber>
    </recommendedName>
</protein>
<feature type="region of interest" description="Disordered" evidence="10">
    <location>
        <begin position="656"/>
        <end position="680"/>
    </location>
</feature>
<feature type="compositionally biased region" description="Low complexity" evidence="10">
    <location>
        <begin position="662"/>
        <end position="677"/>
    </location>
</feature>
<evidence type="ECO:0000313" key="13">
    <source>
        <dbReference type="WBParaSite" id="maker-uti_cns_0007116-snap-gene-0.9-mRNA-1"/>
    </source>
</evidence>
<dbReference type="SMART" id="SM00220">
    <property type="entry name" value="S_TKc"/>
    <property type="match status" value="1"/>
</dbReference>
<reference evidence="13" key="1">
    <citation type="submission" date="2016-11" db="UniProtKB">
        <authorList>
            <consortium name="WormBaseParasite"/>
        </authorList>
    </citation>
    <scope>IDENTIFICATION</scope>
</reference>
<evidence type="ECO:0000256" key="1">
    <source>
        <dbReference type="ARBA" id="ARBA00012513"/>
    </source>
</evidence>
<dbReference type="PROSITE" id="PS50011">
    <property type="entry name" value="PROTEIN_KINASE_DOM"/>
    <property type="match status" value="1"/>
</dbReference>
<dbReference type="GO" id="GO:0000245">
    <property type="term" value="P:spliceosomal complex assembly"/>
    <property type="evidence" value="ECO:0007669"/>
    <property type="project" value="TreeGrafter"/>
</dbReference>